<proteinExistence type="inferred from homology"/>
<evidence type="ECO:0000256" key="1">
    <source>
        <dbReference type="ARBA" id="ARBA00004141"/>
    </source>
</evidence>
<feature type="transmembrane region" description="Helical" evidence="7">
    <location>
        <begin position="273"/>
        <end position="292"/>
    </location>
</feature>
<dbReference type="PANTHER" id="PTHR21716">
    <property type="entry name" value="TRANSMEMBRANE PROTEIN"/>
    <property type="match status" value="1"/>
</dbReference>
<dbReference type="GO" id="GO:0055085">
    <property type="term" value="P:transmembrane transport"/>
    <property type="evidence" value="ECO:0007669"/>
    <property type="project" value="TreeGrafter"/>
</dbReference>
<dbReference type="PATRIC" id="fig|1171373.8.peg.2256"/>
<feature type="transmembrane region" description="Helical" evidence="7">
    <location>
        <begin position="353"/>
        <end position="375"/>
    </location>
</feature>
<dbReference type="GO" id="GO:0016020">
    <property type="term" value="C:membrane"/>
    <property type="evidence" value="ECO:0007669"/>
    <property type="project" value="UniProtKB-SubCell"/>
</dbReference>
<feature type="transmembrane region" description="Helical" evidence="7">
    <location>
        <begin position="190"/>
        <end position="216"/>
    </location>
</feature>
<keyword evidence="5 7" id="KW-0472">Membrane</keyword>
<evidence type="ECO:0000313" key="8">
    <source>
        <dbReference type="EMBL" id="AFV90063.1"/>
    </source>
</evidence>
<dbReference type="STRING" id="1171373.PACID_22790"/>
<feature type="transmembrane region" description="Helical" evidence="7">
    <location>
        <begin position="325"/>
        <end position="347"/>
    </location>
</feature>
<dbReference type="InterPro" id="IPR002549">
    <property type="entry name" value="AI-2E-like"/>
</dbReference>
<dbReference type="KEGG" id="pbo:PACID_22790"/>
<evidence type="ECO:0000256" key="5">
    <source>
        <dbReference type="ARBA" id="ARBA00023136"/>
    </source>
</evidence>
<dbReference type="PANTHER" id="PTHR21716:SF64">
    <property type="entry name" value="AI-2 TRANSPORT PROTEIN TQSA"/>
    <property type="match status" value="1"/>
</dbReference>
<evidence type="ECO:0000313" key="9">
    <source>
        <dbReference type="Proteomes" id="UP000000214"/>
    </source>
</evidence>
<feature type="compositionally biased region" description="Basic and acidic residues" evidence="6">
    <location>
        <begin position="1"/>
        <end position="20"/>
    </location>
</feature>
<feature type="transmembrane region" description="Helical" evidence="7">
    <location>
        <begin position="161"/>
        <end position="183"/>
    </location>
</feature>
<dbReference type="eggNOG" id="COG0628">
    <property type="taxonomic scope" value="Bacteria"/>
</dbReference>
<dbReference type="AlphaFoldDB" id="K7RYH9"/>
<organism evidence="8 9">
    <name type="scientific">Acidipropionibacterium acidipropionici (strain ATCC 4875 / DSM 20272 / JCM 6432 / NBRC 12425 / NCIMB 8070 / 4)</name>
    <name type="common">Propionibacterium acidipropionici</name>
    <dbReference type="NCBI Taxonomy" id="1171373"/>
    <lineage>
        <taxon>Bacteria</taxon>
        <taxon>Bacillati</taxon>
        <taxon>Actinomycetota</taxon>
        <taxon>Actinomycetes</taxon>
        <taxon>Propionibacteriales</taxon>
        <taxon>Propionibacteriaceae</taxon>
        <taxon>Acidipropionibacterium</taxon>
    </lineage>
</organism>
<evidence type="ECO:0000256" key="3">
    <source>
        <dbReference type="ARBA" id="ARBA00022692"/>
    </source>
</evidence>
<feature type="transmembrane region" description="Helical" evidence="7">
    <location>
        <begin position="428"/>
        <end position="454"/>
    </location>
</feature>
<feature type="transmembrane region" description="Helical" evidence="7">
    <location>
        <begin position="135"/>
        <end position="155"/>
    </location>
</feature>
<evidence type="ECO:0000256" key="2">
    <source>
        <dbReference type="ARBA" id="ARBA00009773"/>
    </source>
</evidence>
<accession>K7RYH9</accession>
<feature type="region of interest" description="Disordered" evidence="6">
    <location>
        <begin position="1"/>
        <end position="130"/>
    </location>
</feature>
<evidence type="ECO:0000256" key="4">
    <source>
        <dbReference type="ARBA" id="ARBA00022989"/>
    </source>
</evidence>
<evidence type="ECO:0000256" key="6">
    <source>
        <dbReference type="SAM" id="MobiDB-lite"/>
    </source>
</evidence>
<feature type="compositionally biased region" description="Basic and acidic residues" evidence="6">
    <location>
        <begin position="33"/>
        <end position="59"/>
    </location>
</feature>
<reference evidence="8 9" key="1">
    <citation type="journal article" date="2012" name="BMC Genomics">
        <title>The genome sequence of Propionibacterium acidipropionici provides insights into its biotechnological and industrial potential.</title>
        <authorList>
            <person name="Parizzi L.P."/>
            <person name="Grassi M.C."/>
            <person name="Llerena L.A."/>
            <person name="Carazzolle M.F."/>
            <person name="Queiroz V.L."/>
            <person name="Lunardi I."/>
            <person name="Zeidler A.F."/>
            <person name="Teixeira P.J."/>
            <person name="Mieczkowski P."/>
            <person name="Rincones J."/>
            <person name="Pereira G.A."/>
        </authorList>
    </citation>
    <scope>NUCLEOTIDE SEQUENCE [LARGE SCALE GENOMIC DNA]</scope>
    <source>
        <strain evidence="9">ATCC 4875 / DSM 20272 / JCM 6432 / NBRC 12425 / NCIMB 8070</strain>
    </source>
</reference>
<gene>
    <name evidence="8" type="ordered locus">PACID_22790</name>
</gene>
<evidence type="ECO:0000256" key="7">
    <source>
        <dbReference type="SAM" id="Phobius"/>
    </source>
</evidence>
<comment type="similarity">
    <text evidence="2">Belongs to the autoinducer-2 exporter (AI-2E) (TC 2.A.86) family.</text>
</comment>
<sequence length="483" mass="52413">MKPRTHDDSADDPKADRTEGEEPAQGGGRRRRERAERRPRVRTPRENPTEKLKRVRDGVRGQLSMARAVERGDVEWIDENGDGIPDRPATSSESSSDPAPRTQKPVEPQAADSAEPASEPDRPDSESRRRAPVGLPRFTVAVLTIGGSWLAFSLLHELSSVLAPLFFALNMLITAYPIHAVLVRHRCPKVLAALVTGLTVIVMLAGFLGGIIWSVAAMVTQMQKYVPQMNSLYRQLIEQLSRFGLGEDAILERVKSINPQQILSVATSVLSDTTSVVTMVVVIITGMIFMMMDTPQIAERLELAGAVKPGVARSLSAFASGIRKYWLVTTVFGIIVALLDWAVLLALGVPLAGVWALFSFLTNYIPNVGFVLGLVPPALLGLFDKGWVTAVIVVVAYSVLNFAVQSIIQPKFAGDAVGLTPTLSFISLLLWGWVFGALGTLIALPCSLLVKALLIDADPGARWINALISSRPQDARPPDPPDR</sequence>
<protein>
    <submittedName>
        <fullName evidence="8">Putative permease</fullName>
    </submittedName>
</protein>
<keyword evidence="3 7" id="KW-0812">Transmembrane</keyword>
<comment type="subcellular location">
    <subcellularLocation>
        <location evidence="1">Membrane</location>
        <topology evidence="1">Multi-pass membrane protein</topology>
    </subcellularLocation>
</comment>
<name>K7RYH9_ACIA4</name>
<dbReference type="Proteomes" id="UP000000214">
    <property type="component" value="Chromosome"/>
</dbReference>
<dbReference type="Pfam" id="PF01594">
    <property type="entry name" value="AI-2E_transport"/>
    <property type="match status" value="1"/>
</dbReference>
<dbReference type="EMBL" id="CP003493">
    <property type="protein sequence ID" value="AFV90063.1"/>
    <property type="molecule type" value="Genomic_DNA"/>
</dbReference>
<feature type="compositionally biased region" description="Basic and acidic residues" evidence="6">
    <location>
        <begin position="119"/>
        <end position="129"/>
    </location>
</feature>
<feature type="transmembrane region" description="Helical" evidence="7">
    <location>
        <begin position="387"/>
        <end position="408"/>
    </location>
</feature>
<dbReference type="HOGENOM" id="CLU_031275_0_4_11"/>
<keyword evidence="4 7" id="KW-1133">Transmembrane helix</keyword>